<dbReference type="EMBL" id="JELW01000006">
    <property type="protein sequence ID" value="EXV02117.1"/>
    <property type="molecule type" value="Genomic_DNA"/>
</dbReference>
<proteinExistence type="predicted"/>
<name>A0A0A1UVT7_9HYPO</name>
<evidence type="ECO:0000313" key="3">
    <source>
        <dbReference type="Proteomes" id="UP000030151"/>
    </source>
</evidence>
<reference evidence="2 3" key="1">
    <citation type="submission" date="2014-02" db="EMBL/GenBank/DDBJ databases">
        <title>The genome sequence of the entomopathogenic fungus Metarhizium robertsii ARSEF 2575.</title>
        <authorList>
            <person name="Giuliano Garisto Donzelli B."/>
            <person name="Roe B.A."/>
            <person name="Macmil S.L."/>
            <person name="Krasnoff S.B."/>
            <person name="Gibson D.M."/>
        </authorList>
    </citation>
    <scope>NUCLEOTIDE SEQUENCE [LARGE SCALE GENOMIC DNA]</scope>
    <source>
        <strain evidence="2 3">ARSEF 2575</strain>
    </source>
</reference>
<sequence>MAEIADQVKILKDAQQKNEAVETAQREKLDKIDVPVGEIFEVVEISNMASREKFMAINKDKKEKMEELEKTIKRIKFQIAVDKEINAKEPNKRRIRRRRSVIHDDGWGLRWCRNGRIWKILNGWMDGLDEVLIRRSLLIAGKCLFYSCGYTTSLITTDFQTSQVIVFGGAGAWRRGCWPSARSW</sequence>
<organism evidence="2 3">
    <name type="scientific">Metarhizium robertsii</name>
    <dbReference type="NCBI Taxonomy" id="568076"/>
    <lineage>
        <taxon>Eukaryota</taxon>
        <taxon>Fungi</taxon>
        <taxon>Dikarya</taxon>
        <taxon>Ascomycota</taxon>
        <taxon>Pezizomycotina</taxon>
        <taxon>Sordariomycetes</taxon>
        <taxon>Hypocreomycetidae</taxon>
        <taxon>Hypocreales</taxon>
        <taxon>Clavicipitaceae</taxon>
        <taxon>Metarhizium</taxon>
    </lineage>
</organism>
<dbReference type="AlphaFoldDB" id="A0A0A1UVT7"/>
<comment type="caution">
    <text evidence="2">The sequence shown here is derived from an EMBL/GenBank/DDBJ whole genome shotgun (WGS) entry which is preliminary data.</text>
</comment>
<dbReference type="Proteomes" id="UP000030151">
    <property type="component" value="Unassembled WGS sequence"/>
</dbReference>
<evidence type="ECO:0000256" key="1">
    <source>
        <dbReference type="SAM" id="Coils"/>
    </source>
</evidence>
<accession>A0A0A1UVT7</accession>
<protein>
    <submittedName>
        <fullName evidence="2">Uncharacterized protein</fullName>
    </submittedName>
</protein>
<dbReference type="HOGENOM" id="CLU_1678328_0_0_1"/>
<dbReference type="eggNOG" id="ENOG502TGRK">
    <property type="taxonomic scope" value="Eukaryota"/>
</dbReference>
<feature type="coiled-coil region" evidence="1">
    <location>
        <begin position="11"/>
        <end position="78"/>
    </location>
</feature>
<keyword evidence="1" id="KW-0175">Coiled coil</keyword>
<evidence type="ECO:0000313" key="2">
    <source>
        <dbReference type="EMBL" id="EXV02117.1"/>
    </source>
</evidence>
<dbReference type="OrthoDB" id="10518377at2759"/>
<gene>
    <name evidence="2" type="ORF">X797_004960</name>
</gene>